<accession>A0A430KN13</accession>
<evidence type="ECO:0000313" key="4">
    <source>
        <dbReference type="Proteomes" id="UP000283087"/>
    </source>
</evidence>
<dbReference type="OrthoDB" id="9805337at2"/>
<dbReference type="SUPFAM" id="SSF54373">
    <property type="entry name" value="FAD-linked reductases, C-terminal domain"/>
    <property type="match status" value="1"/>
</dbReference>
<dbReference type="InterPro" id="IPR006076">
    <property type="entry name" value="FAD-dep_OxRdtase"/>
</dbReference>
<organism evidence="3 4">
    <name type="scientific">Amphritea opalescens</name>
    <dbReference type="NCBI Taxonomy" id="2490544"/>
    <lineage>
        <taxon>Bacteria</taxon>
        <taxon>Pseudomonadati</taxon>
        <taxon>Pseudomonadota</taxon>
        <taxon>Gammaproteobacteria</taxon>
        <taxon>Oceanospirillales</taxon>
        <taxon>Oceanospirillaceae</taxon>
        <taxon>Amphritea</taxon>
    </lineage>
</organism>
<dbReference type="Gene3D" id="3.50.50.60">
    <property type="entry name" value="FAD/NAD(P)-binding domain"/>
    <property type="match status" value="2"/>
</dbReference>
<name>A0A430KN13_9GAMM</name>
<dbReference type="PANTHER" id="PTHR13847">
    <property type="entry name" value="SARCOSINE DEHYDROGENASE-RELATED"/>
    <property type="match status" value="1"/>
</dbReference>
<comment type="caution">
    <text evidence="3">The sequence shown here is derived from an EMBL/GenBank/DDBJ whole genome shotgun (WGS) entry which is preliminary data.</text>
</comment>
<dbReference type="Gene3D" id="3.30.9.10">
    <property type="entry name" value="D-Amino Acid Oxidase, subunit A, domain 2"/>
    <property type="match status" value="1"/>
</dbReference>
<gene>
    <name evidence="3" type="ORF">EH243_15335</name>
</gene>
<evidence type="ECO:0000259" key="2">
    <source>
        <dbReference type="Pfam" id="PF01266"/>
    </source>
</evidence>
<evidence type="ECO:0000313" key="3">
    <source>
        <dbReference type="EMBL" id="RTE64753.1"/>
    </source>
</evidence>
<keyword evidence="4" id="KW-1185">Reference proteome</keyword>
<dbReference type="PANTHER" id="PTHR13847:SF289">
    <property type="entry name" value="GLYCINE OXIDASE"/>
    <property type="match status" value="1"/>
</dbReference>
<dbReference type="InterPro" id="IPR036188">
    <property type="entry name" value="FAD/NAD-bd_sf"/>
</dbReference>
<evidence type="ECO:0000256" key="1">
    <source>
        <dbReference type="ARBA" id="ARBA00023002"/>
    </source>
</evidence>
<protein>
    <submittedName>
        <fullName evidence="3">FAD-binding oxidoreductase</fullName>
    </submittedName>
</protein>
<dbReference type="GO" id="GO:0005737">
    <property type="term" value="C:cytoplasm"/>
    <property type="evidence" value="ECO:0007669"/>
    <property type="project" value="TreeGrafter"/>
</dbReference>
<proteinExistence type="predicted"/>
<reference evidence="3 4" key="1">
    <citation type="submission" date="2018-11" db="EMBL/GenBank/DDBJ databases">
        <title>The draft genome sequence of Amphritea opalescens ANRC-JH13T.</title>
        <authorList>
            <person name="Fang Z."/>
            <person name="Zhang Y."/>
            <person name="Han X."/>
        </authorList>
    </citation>
    <scope>NUCLEOTIDE SEQUENCE [LARGE SCALE GENOMIC DNA]</scope>
    <source>
        <strain evidence="3 4">ANRC-JH13</strain>
    </source>
</reference>
<dbReference type="AlphaFoldDB" id="A0A430KN13"/>
<keyword evidence="1" id="KW-0560">Oxidoreductase</keyword>
<dbReference type="SUPFAM" id="SSF51905">
    <property type="entry name" value="FAD/NAD(P)-binding domain"/>
    <property type="match status" value="1"/>
</dbReference>
<dbReference type="GO" id="GO:0016491">
    <property type="term" value="F:oxidoreductase activity"/>
    <property type="evidence" value="ECO:0007669"/>
    <property type="project" value="UniProtKB-KW"/>
</dbReference>
<dbReference type="RefSeq" id="WP_126159545.1">
    <property type="nucleotide sequence ID" value="NZ_RQXW01000017.1"/>
</dbReference>
<sequence>MVSSIGNQSVKPNGDSIAVIGAGVIGLSCALEAQRQGFNVTLFDRDEPGLGASFGNAGYLATELIEPLSNPATLRSALSLWLNPKGPLALPVRYMHRIAPWLFRFVLAALPQSLERSRKALLQLNSASIEAWQRSLDDIDAREQIIKSGYLLVWESAKGLAAVQRHQAWLADNGIQTELVQGERLIELEPALSRGVSHALYFPDAYRVKEPHELCQRLFTAFTERGGQFIQQAVTDLIPSMNEVGVRTEKDTYQYDHTILCAGVWSRKLLNSVGLDLPLEAERGYHVTFPTATTLLRHHIGSAERKFVMGPLASGLRVVGMTELGGLTLPPCQRRFEVLRHHSQQLLPELNTSEREGSEWMGHRPTLPDSLPVIDQHPDYGRLCFAFGNQHLGVTQAAITAELMLQLIQKQATSIDTSPFGVDRF</sequence>
<dbReference type="Pfam" id="PF01266">
    <property type="entry name" value="DAO"/>
    <property type="match status" value="1"/>
</dbReference>
<feature type="domain" description="FAD dependent oxidoreductase" evidence="2">
    <location>
        <begin position="17"/>
        <end position="406"/>
    </location>
</feature>
<dbReference type="EMBL" id="RQXW01000017">
    <property type="protein sequence ID" value="RTE64753.1"/>
    <property type="molecule type" value="Genomic_DNA"/>
</dbReference>
<dbReference type="Proteomes" id="UP000283087">
    <property type="component" value="Unassembled WGS sequence"/>
</dbReference>